<name>A0A9Q1B953_HOLLE</name>
<dbReference type="InterPro" id="IPR036236">
    <property type="entry name" value="Znf_C2H2_sf"/>
</dbReference>
<evidence type="ECO:0000256" key="4">
    <source>
        <dbReference type="ARBA" id="ARBA00022833"/>
    </source>
</evidence>
<evidence type="ECO:0000256" key="6">
    <source>
        <dbReference type="SAM" id="MobiDB-lite"/>
    </source>
</evidence>
<keyword evidence="7" id="KW-1133">Transmembrane helix</keyword>
<feature type="domain" description="C2H2-type" evidence="8">
    <location>
        <begin position="242"/>
        <end position="271"/>
    </location>
</feature>
<dbReference type="OrthoDB" id="414982at2759"/>
<evidence type="ECO:0000256" key="5">
    <source>
        <dbReference type="PROSITE-ProRule" id="PRU00042"/>
    </source>
</evidence>
<sequence length="1125" mass="129293">MYLNDKIYFLGKELESAVLNPRIRPKLWFRSGKGILGDSRSHDWLDIEFLRVVIEFRAQCTLLITELGAAEEVCLWPNPSAITALEKVVVKLDDCLNAVIERSEDQEALDWNERDFVMDCLPNEDLMFMSKEEEELMIAALEKVERLERAKKQQEAFREKWAARQQAERSVEGSTSSPSQIDFPQSNDPSSTPENVVAVKTSKVVVGSKRKYDSETEHGISAEVEEDPNPTTDGHSDLGKGVLCEYGCEKTFANRKKMKKHVNAVHVDREHSCDYCSKSFKRLTHLKRHMRVGGRCAAKRQRLEEVPDLSGEQPEEKSAEQPAPSTVPTSLPDEDSSESEDLKADTADVGFCVVEDGVDNNEGDNKVLEEDPLTMTEDLRREMRDMMCDIYENNWGAIRSHHRRHNRVQDVYNFRLEGVGIVVNPRDRFYPYRITYDIETYLDKEDVIPSKSAKLNYVGQHKLLSISVCSNVPGYKHPQCFISEGDDPQLVNNFVSYLTEISQAAFEQMTEGGSVSNAVENLKELVKDYGPLDDDSEGSESGDDNDCEDKNYVKKVLKPLLGSLLNYCRQIPVVGFNSGKYDINVMKGLLYGSLEKNKDDEDDSRPTISQIIKRCNDYLCISTKWLKFLDIKNYLAPGCSYSQYLKAYKCQEQKGFFPYDWMDNLSKLGESSLPSKESFHNKLKGSDLTDEEYQYCQKVWKDQHMQTFKDFVVWYNNKDVVPFLEALDKMFDFYRAKDIDMFKQGLSVPGLTLRYLFKDIKEDVFCLFPKRDKDLYYLFKDNIVGGPSIIFHRYQERDQTKIRNVFKQFGEEVSDARREGDKDPSKSIIADTMKLIGNSAYGKTVTNKERHLNVQVCTDHKVFQLVNDPFFKSLTPLGSDMYEVDLHKRVVDLDLPLQIGFFVYQYAKLRMLEFYYDFMVKFVHPEDFEYCEMDTDSAYLAISGDSLDDVIKPDMRTTFELEKHLWFPRTDTDEHKQYDKRTPGLFKLEWEGDGVIALNSKCYYCFGSEKEKCVIMQRWRKHGPYLQVLAKGSPKQRQGIISGASKDLIHCLCEGAVNTLKGNVPLNRLQKKKLRKHRNTLRTLANKRVSTPSKRKLLLQRGGSFLAALLPPLIGALGSALFARR</sequence>
<dbReference type="InterPro" id="IPR043502">
    <property type="entry name" value="DNA/RNA_pol_sf"/>
</dbReference>
<dbReference type="Gene3D" id="3.30.160.60">
    <property type="entry name" value="Classic Zinc Finger"/>
    <property type="match status" value="1"/>
</dbReference>
<keyword evidence="10" id="KW-1185">Reference proteome</keyword>
<keyword evidence="3 5" id="KW-0863">Zinc-finger</keyword>
<proteinExistence type="predicted"/>
<keyword evidence="2" id="KW-0677">Repeat</keyword>
<evidence type="ECO:0000256" key="7">
    <source>
        <dbReference type="SAM" id="Phobius"/>
    </source>
</evidence>
<dbReference type="SUPFAM" id="SSF56672">
    <property type="entry name" value="DNA/RNA polymerases"/>
    <property type="match status" value="1"/>
</dbReference>
<evidence type="ECO:0000313" key="10">
    <source>
        <dbReference type="Proteomes" id="UP001152320"/>
    </source>
</evidence>
<feature type="compositionally biased region" description="Basic and acidic residues" evidence="6">
    <location>
        <begin position="158"/>
        <end position="171"/>
    </location>
</feature>
<dbReference type="AlphaFoldDB" id="A0A9Q1B953"/>
<feature type="domain" description="C2H2-type" evidence="8">
    <location>
        <begin position="271"/>
        <end position="292"/>
    </location>
</feature>
<protein>
    <recommendedName>
        <fullName evidence="8">C2H2-type domain-containing protein</fullName>
    </recommendedName>
</protein>
<keyword evidence="7" id="KW-0812">Transmembrane</keyword>
<dbReference type="FunFam" id="3.30.160.60:FF:000100">
    <property type="entry name" value="Zinc finger 45-like"/>
    <property type="match status" value="1"/>
</dbReference>
<comment type="caution">
    <text evidence="9">The sequence shown here is derived from an EMBL/GenBank/DDBJ whole genome shotgun (WGS) entry which is preliminary data.</text>
</comment>
<feature type="compositionally biased region" description="Basic and acidic residues" evidence="6">
    <location>
        <begin position="210"/>
        <end position="220"/>
    </location>
</feature>
<dbReference type="SUPFAM" id="SSF57667">
    <property type="entry name" value="beta-beta-alpha zinc fingers"/>
    <property type="match status" value="1"/>
</dbReference>
<evidence type="ECO:0000313" key="9">
    <source>
        <dbReference type="EMBL" id="KAJ8018756.1"/>
    </source>
</evidence>
<dbReference type="PANTHER" id="PTHR33206">
    <property type="entry name" value="PROTEIN CBG10425"/>
    <property type="match status" value="1"/>
</dbReference>
<evidence type="ECO:0000256" key="1">
    <source>
        <dbReference type="ARBA" id="ARBA00022723"/>
    </source>
</evidence>
<keyword evidence="4" id="KW-0862">Zinc</keyword>
<keyword evidence="7" id="KW-0472">Membrane</keyword>
<feature type="compositionally biased region" description="Polar residues" evidence="6">
    <location>
        <begin position="172"/>
        <end position="194"/>
    </location>
</feature>
<dbReference type="GO" id="GO:0008270">
    <property type="term" value="F:zinc ion binding"/>
    <property type="evidence" value="ECO:0007669"/>
    <property type="project" value="UniProtKB-KW"/>
</dbReference>
<feature type="region of interest" description="Disordered" evidence="6">
    <location>
        <begin position="303"/>
        <end position="344"/>
    </location>
</feature>
<organism evidence="9 10">
    <name type="scientific">Holothuria leucospilota</name>
    <name type="common">Black long sea cucumber</name>
    <name type="synonym">Mertensiothuria leucospilota</name>
    <dbReference type="NCBI Taxonomy" id="206669"/>
    <lineage>
        <taxon>Eukaryota</taxon>
        <taxon>Metazoa</taxon>
        <taxon>Echinodermata</taxon>
        <taxon>Eleutherozoa</taxon>
        <taxon>Echinozoa</taxon>
        <taxon>Holothuroidea</taxon>
        <taxon>Aspidochirotacea</taxon>
        <taxon>Aspidochirotida</taxon>
        <taxon>Holothuriidae</taxon>
        <taxon>Holothuria</taxon>
    </lineage>
</organism>
<dbReference type="EMBL" id="JAIZAY010000202">
    <property type="protein sequence ID" value="KAJ8018756.1"/>
    <property type="molecule type" value="Genomic_DNA"/>
</dbReference>
<dbReference type="SMART" id="SM00355">
    <property type="entry name" value="ZnF_C2H2"/>
    <property type="match status" value="2"/>
</dbReference>
<reference evidence="9" key="1">
    <citation type="submission" date="2021-10" db="EMBL/GenBank/DDBJ databases">
        <title>Tropical sea cucumber genome reveals ecological adaptation and Cuvierian tubules defense mechanism.</title>
        <authorList>
            <person name="Chen T."/>
        </authorList>
    </citation>
    <scope>NUCLEOTIDE SEQUENCE</scope>
    <source>
        <strain evidence="9">Nanhai2018</strain>
        <tissue evidence="9">Muscle</tissue>
    </source>
</reference>
<dbReference type="Proteomes" id="UP001152320">
    <property type="component" value="Unassembled WGS sequence"/>
</dbReference>
<dbReference type="PROSITE" id="PS50157">
    <property type="entry name" value="ZINC_FINGER_C2H2_2"/>
    <property type="match status" value="2"/>
</dbReference>
<feature type="compositionally biased region" description="Low complexity" evidence="6">
    <location>
        <begin position="196"/>
        <end position="207"/>
    </location>
</feature>
<dbReference type="PANTHER" id="PTHR33206:SF1">
    <property type="entry name" value="DNA-DIRECTED DNA POLYMERASE"/>
    <property type="match status" value="1"/>
</dbReference>
<accession>A0A9Q1B953</accession>
<evidence type="ECO:0000256" key="2">
    <source>
        <dbReference type="ARBA" id="ARBA00022737"/>
    </source>
</evidence>
<feature type="transmembrane region" description="Helical" evidence="7">
    <location>
        <begin position="1102"/>
        <end position="1123"/>
    </location>
</feature>
<evidence type="ECO:0000259" key="8">
    <source>
        <dbReference type="PROSITE" id="PS50157"/>
    </source>
</evidence>
<keyword evidence="1" id="KW-0479">Metal-binding</keyword>
<feature type="region of interest" description="Disordered" evidence="6">
    <location>
        <begin position="158"/>
        <end position="236"/>
    </location>
</feature>
<evidence type="ECO:0000256" key="3">
    <source>
        <dbReference type="ARBA" id="ARBA00022771"/>
    </source>
</evidence>
<gene>
    <name evidence="9" type="ORF">HOLleu_43079</name>
</gene>
<dbReference type="InterPro" id="IPR013087">
    <property type="entry name" value="Znf_C2H2_type"/>
</dbReference>